<sequence>MIEVAGSPVKALIDTGASVNVMGVQQYRRLQPRPRLAPSSTKIFTYGSRKPLPLKGRMAVTVQADGRTIATTFHVVDREADTLLGSQAAEELGLVTFARCIPLCQINYILREFPELFAGLGCLKAAPIKLHVDKAVKPVALRHRRIPFHLGPLVEQELANLEEQGVIEKVSGPTPWVSPMVIAEKPKQPGKNCLCFDMRLPNQAIKRERHITPTIDDIISDLNGSRWFSKLDLNAGYHQLQLVEESRYITTFSTHLGLQAPEIRCIIGSGGIPRCHSTNLVRLTKRNERKRRYTPQRPKTTISRFIPRLATLSEPLRALTKADAPWAWGSPEEEAFQELKKALLCDTTMAYFDPVKKTKLTIDASPVGLGQCWPKKANQVGGLL</sequence>
<dbReference type="SUPFAM" id="SSF50630">
    <property type="entry name" value="Acid proteases"/>
    <property type="match status" value="1"/>
</dbReference>
<dbReference type="InterPro" id="IPR043128">
    <property type="entry name" value="Rev_trsase/Diguanyl_cyclase"/>
</dbReference>
<dbReference type="GO" id="GO:0006508">
    <property type="term" value="P:proteolysis"/>
    <property type="evidence" value="ECO:0007669"/>
    <property type="project" value="InterPro"/>
</dbReference>
<evidence type="ECO:0000313" key="6">
    <source>
        <dbReference type="Proteomes" id="UP001066276"/>
    </source>
</evidence>
<comment type="caution">
    <text evidence="5">The sequence shown here is derived from an EMBL/GenBank/DDBJ whole genome shotgun (WGS) entry which is preliminary data.</text>
</comment>
<dbReference type="Gene3D" id="3.30.70.270">
    <property type="match status" value="2"/>
</dbReference>
<evidence type="ECO:0000256" key="3">
    <source>
        <dbReference type="ARBA" id="ARBA00022908"/>
    </source>
</evidence>
<dbReference type="GO" id="GO:0004190">
    <property type="term" value="F:aspartic-type endopeptidase activity"/>
    <property type="evidence" value="ECO:0007669"/>
    <property type="project" value="InterPro"/>
</dbReference>
<dbReference type="InterPro" id="IPR050951">
    <property type="entry name" value="Retrovirus_Pol_polyprotein"/>
</dbReference>
<gene>
    <name evidence="5" type="ORF">NDU88_008107</name>
</gene>
<organism evidence="5 6">
    <name type="scientific">Pleurodeles waltl</name>
    <name type="common">Iberian ribbed newt</name>
    <dbReference type="NCBI Taxonomy" id="8319"/>
    <lineage>
        <taxon>Eukaryota</taxon>
        <taxon>Metazoa</taxon>
        <taxon>Chordata</taxon>
        <taxon>Craniata</taxon>
        <taxon>Vertebrata</taxon>
        <taxon>Euteleostomi</taxon>
        <taxon>Amphibia</taxon>
        <taxon>Batrachia</taxon>
        <taxon>Caudata</taxon>
        <taxon>Salamandroidea</taxon>
        <taxon>Salamandridae</taxon>
        <taxon>Pleurodelinae</taxon>
        <taxon>Pleurodeles</taxon>
    </lineage>
</organism>
<dbReference type="Proteomes" id="UP001066276">
    <property type="component" value="Chromosome 2_1"/>
</dbReference>
<dbReference type="SUPFAM" id="SSF56672">
    <property type="entry name" value="DNA/RNA polymerases"/>
    <property type="match status" value="1"/>
</dbReference>
<dbReference type="GO" id="GO:0015074">
    <property type="term" value="P:DNA integration"/>
    <property type="evidence" value="ECO:0007669"/>
    <property type="project" value="UniProtKB-KW"/>
</dbReference>
<dbReference type="Gene3D" id="3.10.10.10">
    <property type="entry name" value="HIV Type 1 Reverse Transcriptase, subunit A, domain 1"/>
    <property type="match status" value="1"/>
</dbReference>
<dbReference type="Pfam" id="PF17919">
    <property type="entry name" value="RT_RNaseH_2"/>
    <property type="match status" value="1"/>
</dbReference>
<dbReference type="InterPro" id="IPR041577">
    <property type="entry name" value="RT_RNaseH_2"/>
</dbReference>
<dbReference type="InterPro" id="IPR043502">
    <property type="entry name" value="DNA/RNA_pol_sf"/>
</dbReference>
<proteinExistence type="predicted"/>
<dbReference type="PANTHER" id="PTHR37984">
    <property type="entry name" value="PROTEIN CBG26694"/>
    <property type="match status" value="1"/>
</dbReference>
<evidence type="ECO:0000313" key="5">
    <source>
        <dbReference type="EMBL" id="KAJ1204329.1"/>
    </source>
</evidence>
<feature type="domain" description="Reverse transcriptase/retrotransposon-derived protein RNase H-like" evidence="4">
    <location>
        <begin position="328"/>
        <end position="373"/>
    </location>
</feature>
<keyword evidence="2" id="KW-0694">RNA-binding</keyword>
<dbReference type="CDD" id="cd01647">
    <property type="entry name" value="RT_LTR"/>
    <property type="match status" value="1"/>
</dbReference>
<protein>
    <recommendedName>
        <fullName evidence="4">Reverse transcriptase/retrotransposon-derived protein RNase H-like domain-containing protein</fullName>
    </recommendedName>
</protein>
<accession>A0AAV7VU50</accession>
<keyword evidence="1" id="KW-0460">Magnesium</keyword>
<evidence type="ECO:0000256" key="1">
    <source>
        <dbReference type="ARBA" id="ARBA00022842"/>
    </source>
</evidence>
<dbReference type="PANTHER" id="PTHR37984:SF11">
    <property type="entry name" value="INTEGRASE CATALYTIC DOMAIN-CONTAINING PROTEIN"/>
    <property type="match status" value="1"/>
</dbReference>
<dbReference type="InterPro" id="IPR001969">
    <property type="entry name" value="Aspartic_peptidase_AS"/>
</dbReference>
<keyword evidence="3" id="KW-0229">DNA integration</keyword>
<evidence type="ECO:0000259" key="4">
    <source>
        <dbReference type="Pfam" id="PF17919"/>
    </source>
</evidence>
<evidence type="ECO:0000256" key="2">
    <source>
        <dbReference type="ARBA" id="ARBA00022884"/>
    </source>
</evidence>
<dbReference type="InterPro" id="IPR021109">
    <property type="entry name" value="Peptidase_aspartic_dom_sf"/>
</dbReference>
<dbReference type="Gene3D" id="2.40.70.10">
    <property type="entry name" value="Acid Proteases"/>
    <property type="match status" value="1"/>
</dbReference>
<dbReference type="GO" id="GO:0003723">
    <property type="term" value="F:RNA binding"/>
    <property type="evidence" value="ECO:0007669"/>
    <property type="project" value="UniProtKB-KW"/>
</dbReference>
<dbReference type="PROSITE" id="PS00141">
    <property type="entry name" value="ASP_PROTEASE"/>
    <property type="match status" value="1"/>
</dbReference>
<dbReference type="EMBL" id="JANPWB010000003">
    <property type="protein sequence ID" value="KAJ1204329.1"/>
    <property type="molecule type" value="Genomic_DNA"/>
</dbReference>
<dbReference type="AlphaFoldDB" id="A0AAV7VU50"/>
<reference evidence="5" key="1">
    <citation type="journal article" date="2022" name="bioRxiv">
        <title>Sequencing and chromosome-scale assembly of the giantPleurodeles waltlgenome.</title>
        <authorList>
            <person name="Brown T."/>
            <person name="Elewa A."/>
            <person name="Iarovenko S."/>
            <person name="Subramanian E."/>
            <person name="Araus A.J."/>
            <person name="Petzold A."/>
            <person name="Susuki M."/>
            <person name="Suzuki K.-i.T."/>
            <person name="Hayashi T."/>
            <person name="Toyoda A."/>
            <person name="Oliveira C."/>
            <person name="Osipova E."/>
            <person name="Leigh N.D."/>
            <person name="Simon A."/>
            <person name="Yun M.H."/>
        </authorList>
    </citation>
    <scope>NUCLEOTIDE SEQUENCE</scope>
    <source>
        <strain evidence="5">20211129_DDA</strain>
        <tissue evidence="5">Liver</tissue>
    </source>
</reference>
<keyword evidence="6" id="KW-1185">Reference proteome</keyword>
<name>A0AAV7VU50_PLEWA</name>